<dbReference type="EMBL" id="CAMXCT020000688">
    <property type="protein sequence ID" value="CAL1135536.1"/>
    <property type="molecule type" value="Genomic_DNA"/>
</dbReference>
<feature type="domain" description="Rab-GAP TBC" evidence="2">
    <location>
        <begin position="1"/>
        <end position="105"/>
    </location>
</feature>
<dbReference type="InterPro" id="IPR050302">
    <property type="entry name" value="Rab_GAP_TBC_domain"/>
</dbReference>
<evidence type="ECO:0000313" key="3">
    <source>
        <dbReference type="EMBL" id="CAI3982161.1"/>
    </source>
</evidence>
<evidence type="ECO:0000256" key="1">
    <source>
        <dbReference type="SAM" id="SignalP"/>
    </source>
</evidence>
<protein>
    <submittedName>
        <fullName evidence="5">TBC1 domain family member 2A</fullName>
    </submittedName>
</protein>
<dbReference type="PANTHER" id="PTHR47219:SF20">
    <property type="entry name" value="TBC1 DOMAIN FAMILY MEMBER 2B"/>
    <property type="match status" value="1"/>
</dbReference>
<name>A0A9P1FN97_9DINO</name>
<dbReference type="Gene3D" id="1.10.472.80">
    <property type="entry name" value="Ypt/Rab-GAP domain of gyp1p, domain 3"/>
    <property type="match status" value="1"/>
</dbReference>
<dbReference type="EMBL" id="CAMXCT030000688">
    <property type="protein sequence ID" value="CAL4769473.1"/>
    <property type="molecule type" value="Genomic_DNA"/>
</dbReference>
<dbReference type="PROSITE" id="PS50086">
    <property type="entry name" value="TBC_RABGAP"/>
    <property type="match status" value="1"/>
</dbReference>
<feature type="signal peptide" evidence="1">
    <location>
        <begin position="1"/>
        <end position="17"/>
    </location>
</feature>
<dbReference type="InterPro" id="IPR000195">
    <property type="entry name" value="Rab-GAP-TBC_dom"/>
</dbReference>
<dbReference type="PANTHER" id="PTHR47219">
    <property type="entry name" value="RAB GTPASE-ACTIVATING PROTEIN 1-LIKE"/>
    <property type="match status" value="1"/>
</dbReference>
<accession>A0A9P1FN97</accession>
<reference evidence="3" key="1">
    <citation type="submission" date="2022-10" db="EMBL/GenBank/DDBJ databases">
        <authorList>
            <person name="Chen Y."/>
            <person name="Dougan E. K."/>
            <person name="Chan C."/>
            <person name="Rhodes N."/>
            <person name="Thang M."/>
        </authorList>
    </citation>
    <scope>NUCLEOTIDE SEQUENCE</scope>
</reference>
<dbReference type="OrthoDB" id="294251at2759"/>
<dbReference type="Pfam" id="PF00566">
    <property type="entry name" value="RabGAP-TBC"/>
    <property type="match status" value="1"/>
</dbReference>
<reference evidence="4" key="2">
    <citation type="submission" date="2024-04" db="EMBL/GenBank/DDBJ databases">
        <authorList>
            <person name="Chen Y."/>
            <person name="Shah S."/>
            <person name="Dougan E. K."/>
            <person name="Thang M."/>
            <person name="Chan C."/>
        </authorList>
    </citation>
    <scope>NUCLEOTIDE SEQUENCE [LARGE SCALE GENOMIC DNA]</scope>
</reference>
<organism evidence="3">
    <name type="scientific">Cladocopium goreaui</name>
    <dbReference type="NCBI Taxonomy" id="2562237"/>
    <lineage>
        <taxon>Eukaryota</taxon>
        <taxon>Sar</taxon>
        <taxon>Alveolata</taxon>
        <taxon>Dinophyceae</taxon>
        <taxon>Suessiales</taxon>
        <taxon>Symbiodiniaceae</taxon>
        <taxon>Cladocopium</taxon>
    </lineage>
</organism>
<sequence>MHFIAGVLLAVMEAEDAFWCLCSIIEKMLPAEFYSCGDHDYSFGVELELFQELLNCSCPQLAAHLADLQVGMELVLVSWFKSFFMCLEAPHDLKLRLMDSIFLQGMDGLHNVSLLLLKAEKSRFLQCGSFEEAIQLLAVLPIDYSGCDFFEPALPQRERLAGRREELLAARGAVPPRFPVRSYEIPWSLTDHPRLPGRTPE</sequence>
<dbReference type="Proteomes" id="UP001152797">
    <property type="component" value="Unassembled WGS sequence"/>
</dbReference>
<evidence type="ECO:0000313" key="6">
    <source>
        <dbReference type="Proteomes" id="UP001152797"/>
    </source>
</evidence>
<evidence type="ECO:0000313" key="5">
    <source>
        <dbReference type="EMBL" id="CAL4769473.1"/>
    </source>
</evidence>
<dbReference type="AlphaFoldDB" id="A0A9P1FN97"/>
<feature type="non-terminal residue" evidence="3">
    <location>
        <position position="201"/>
    </location>
</feature>
<evidence type="ECO:0000259" key="2">
    <source>
        <dbReference type="PROSITE" id="PS50086"/>
    </source>
</evidence>
<dbReference type="GO" id="GO:0031267">
    <property type="term" value="F:small GTPase binding"/>
    <property type="evidence" value="ECO:0007669"/>
    <property type="project" value="TreeGrafter"/>
</dbReference>
<gene>
    <name evidence="3" type="ORF">C1SCF055_LOCUS9889</name>
</gene>
<feature type="chain" id="PRO_5043272049" evidence="1">
    <location>
        <begin position="18"/>
        <end position="201"/>
    </location>
</feature>
<dbReference type="EMBL" id="CAMXCT010000688">
    <property type="protein sequence ID" value="CAI3982161.1"/>
    <property type="molecule type" value="Genomic_DNA"/>
</dbReference>
<dbReference type="InterPro" id="IPR035969">
    <property type="entry name" value="Rab-GAP_TBC_sf"/>
</dbReference>
<dbReference type="Gene3D" id="1.10.8.270">
    <property type="entry name" value="putative rabgap domain of human tbc1 domain family member 14 like domains"/>
    <property type="match status" value="1"/>
</dbReference>
<keyword evidence="1" id="KW-0732">Signal</keyword>
<comment type="caution">
    <text evidence="3">The sequence shown here is derived from an EMBL/GenBank/DDBJ whole genome shotgun (WGS) entry which is preliminary data.</text>
</comment>
<dbReference type="SUPFAM" id="SSF47923">
    <property type="entry name" value="Ypt/Rab-GAP domain of gyp1p"/>
    <property type="match status" value="2"/>
</dbReference>
<evidence type="ECO:0000313" key="4">
    <source>
        <dbReference type="EMBL" id="CAL1135536.1"/>
    </source>
</evidence>
<keyword evidence="6" id="KW-1185">Reference proteome</keyword>
<dbReference type="GO" id="GO:0005096">
    <property type="term" value="F:GTPase activator activity"/>
    <property type="evidence" value="ECO:0007669"/>
    <property type="project" value="TreeGrafter"/>
</dbReference>
<proteinExistence type="predicted"/>